<dbReference type="STRING" id="1802595.A2134_01590"/>
<proteinExistence type="predicted"/>
<dbReference type="Proteomes" id="UP000178162">
    <property type="component" value="Unassembled WGS sequence"/>
</dbReference>
<protein>
    <recommendedName>
        <fullName evidence="3">Type 4 fimbrial biogenesis protein PilX N-terminal domain-containing protein</fullName>
    </recommendedName>
</protein>
<sequence>MNQKGQALVSIVVLAAAAAVIAAGAALTAISLSKTAALSKDSDKVYYLAESGAEEALLALLRDPTYTGNNQKLDNTSVVISVTGINQKTIISEAFNNNVKRRVEVLAQFTNNILTITSWKEIE</sequence>
<comment type="caution">
    <text evidence="1">The sequence shown here is derived from an EMBL/GenBank/DDBJ whole genome shotgun (WGS) entry which is preliminary data.</text>
</comment>
<accession>A0A1G1WB39</accession>
<name>A0A1G1WB39_9BACT</name>
<dbReference type="EMBL" id="MHCR01000031">
    <property type="protein sequence ID" value="OGY24841.1"/>
    <property type="molecule type" value="Genomic_DNA"/>
</dbReference>
<organism evidence="1 2">
    <name type="scientific">Candidatus Woykebacteria bacterium RBG_16_39_9b</name>
    <dbReference type="NCBI Taxonomy" id="1802595"/>
    <lineage>
        <taxon>Bacteria</taxon>
        <taxon>Candidatus Woykeibacteriota</taxon>
    </lineage>
</organism>
<gene>
    <name evidence="1" type="ORF">A2134_01590</name>
</gene>
<evidence type="ECO:0008006" key="3">
    <source>
        <dbReference type="Google" id="ProtNLM"/>
    </source>
</evidence>
<reference evidence="1 2" key="1">
    <citation type="journal article" date="2016" name="Nat. Commun.">
        <title>Thousands of microbial genomes shed light on interconnected biogeochemical processes in an aquifer system.</title>
        <authorList>
            <person name="Anantharaman K."/>
            <person name="Brown C.T."/>
            <person name="Hug L.A."/>
            <person name="Sharon I."/>
            <person name="Castelle C.J."/>
            <person name="Probst A.J."/>
            <person name="Thomas B.C."/>
            <person name="Singh A."/>
            <person name="Wilkins M.J."/>
            <person name="Karaoz U."/>
            <person name="Brodie E.L."/>
            <person name="Williams K.H."/>
            <person name="Hubbard S.S."/>
            <person name="Banfield J.F."/>
        </authorList>
    </citation>
    <scope>NUCLEOTIDE SEQUENCE [LARGE SCALE GENOMIC DNA]</scope>
</reference>
<dbReference type="AlphaFoldDB" id="A0A1G1WB39"/>
<evidence type="ECO:0000313" key="2">
    <source>
        <dbReference type="Proteomes" id="UP000178162"/>
    </source>
</evidence>
<evidence type="ECO:0000313" key="1">
    <source>
        <dbReference type="EMBL" id="OGY24841.1"/>
    </source>
</evidence>